<sequence>MTVRTGSVDVFEVAEEVPRLAPEGGLGALRTERGNLPLELVDVRAAVVGLAVRTELAQGFHNPYDEPLEATYVFPLPDRAAVTRLRMETADRVVEGVVKERETARAEYDQAVSEGRRASIAEEERPGVFTLRVGNIMPGERVVVRTTLSGRLPYEDGQATFRFPLVVAPRYIPGAPLPGGAVGDGTAADTDQVPDASRISPPVLLPGFPNPVRLSIEVAVDPTRLPLAGLASSLHGVSAAEDGARHVVRLDPGARCDRDFVLRLGYGGQAAATSLVVARDAVIRDAVVGDGDGADGGAERGLTDGAGHGAADRGGADGTFLLTVLPPEPTGAVRPRDVVLVLDRSGSMSGWKMTAARRAAARIVDTLTAADRFAVLAFDHDISTPPDLPDDRLSAATDRHRFRAVQHLAAIEARGGTEMARPLRRATDLLAAAGPERDPVLVLVTDGQVGDEDALLSDLSAALSGLRVHTVGIDTAVNAGFLNRLATAGGGRCELVESEDRLDEAMDAIHRRIGTPLVTGLRLTGADGFAPDQDSITPSRLPDLFSGAPLVVAGRFAAPDGTPAGSLSPTGALLLTGTAADGSAWSRQVAAVAAEDAELAAFWARGRVRDLEDRYVSASTGQDELERAIVDTSVRFNVLSRFTAFVAVDTVVVNESGTLKRVTQPVDLPAGWEMQKDVALPVSMPMYGAPPPAPMPASAPPMASGASVKLSKRTIAGDEIFASIAADSLDLEARSTKSVRTRAPQPQPPRPGGQPGAAPAGPAQAPSPEPSAPRPDAEALDALAKLWLSRLSEVAGRPEDEQEALVHEVRSVFRDLELPDALTAALNAFWNGTGDQQADTAARLEAAVTFLKALLKPERRPFWKR</sequence>
<protein>
    <submittedName>
        <fullName evidence="4">Marine proteobacterial sortase target protein</fullName>
    </submittedName>
</protein>
<dbReference type="InterPro" id="IPR002035">
    <property type="entry name" value="VWF_A"/>
</dbReference>
<accession>A0ABN2V7Y9</accession>
<dbReference type="InterPro" id="IPR013694">
    <property type="entry name" value="VIT"/>
</dbReference>
<dbReference type="SMART" id="SM00609">
    <property type="entry name" value="VIT"/>
    <property type="match status" value="1"/>
</dbReference>
<dbReference type="RefSeq" id="WP_344669332.1">
    <property type="nucleotide sequence ID" value="NZ_BAAAQN010000046.1"/>
</dbReference>
<dbReference type="Proteomes" id="UP001500751">
    <property type="component" value="Unassembled WGS sequence"/>
</dbReference>
<dbReference type="PANTHER" id="PTHR45737:SF6">
    <property type="entry name" value="VON WILLEBRAND FACTOR A DOMAIN-CONTAINING PROTEIN 5A"/>
    <property type="match status" value="1"/>
</dbReference>
<evidence type="ECO:0000259" key="2">
    <source>
        <dbReference type="PROSITE" id="PS50234"/>
    </source>
</evidence>
<keyword evidence="5" id="KW-1185">Reference proteome</keyword>
<name>A0ABN2V7Y9_9ACTN</name>
<dbReference type="SUPFAM" id="SSF53300">
    <property type="entry name" value="vWA-like"/>
    <property type="match status" value="1"/>
</dbReference>
<reference evidence="4 5" key="1">
    <citation type="journal article" date="2019" name="Int. J. Syst. Evol. Microbiol.">
        <title>The Global Catalogue of Microorganisms (GCM) 10K type strain sequencing project: providing services to taxonomists for standard genome sequencing and annotation.</title>
        <authorList>
            <consortium name="The Broad Institute Genomics Platform"/>
            <consortium name="The Broad Institute Genome Sequencing Center for Infectious Disease"/>
            <person name="Wu L."/>
            <person name="Ma J."/>
        </authorList>
    </citation>
    <scope>NUCLEOTIDE SEQUENCE [LARGE SCALE GENOMIC DNA]</scope>
    <source>
        <strain evidence="4 5">JCM 16014</strain>
    </source>
</reference>
<dbReference type="InterPro" id="IPR036465">
    <property type="entry name" value="vWFA_dom_sf"/>
</dbReference>
<dbReference type="PANTHER" id="PTHR45737">
    <property type="entry name" value="VON WILLEBRAND FACTOR A DOMAIN-CONTAINING PROTEIN 5A"/>
    <property type="match status" value="1"/>
</dbReference>
<feature type="domain" description="VWFA" evidence="2">
    <location>
        <begin position="337"/>
        <end position="509"/>
    </location>
</feature>
<gene>
    <name evidence="4" type="ORF">GCM10009839_63090</name>
</gene>
<comment type="caution">
    <text evidence="4">The sequence shown here is derived from an EMBL/GenBank/DDBJ whole genome shotgun (WGS) entry which is preliminary data.</text>
</comment>
<dbReference type="SMART" id="SM00327">
    <property type="entry name" value="VWA"/>
    <property type="match status" value="1"/>
</dbReference>
<dbReference type="Pfam" id="PF00092">
    <property type="entry name" value="VWA"/>
    <property type="match status" value="1"/>
</dbReference>
<evidence type="ECO:0000313" key="4">
    <source>
        <dbReference type="EMBL" id="GAA2048774.1"/>
    </source>
</evidence>
<dbReference type="PROSITE" id="PS50234">
    <property type="entry name" value="VWFA"/>
    <property type="match status" value="1"/>
</dbReference>
<dbReference type="EMBL" id="BAAAQN010000046">
    <property type="protein sequence ID" value="GAA2048774.1"/>
    <property type="molecule type" value="Genomic_DNA"/>
</dbReference>
<dbReference type="Pfam" id="PF08487">
    <property type="entry name" value="VIT"/>
    <property type="match status" value="1"/>
</dbReference>
<feature type="domain" description="VIT" evidence="3">
    <location>
        <begin position="22"/>
        <end position="150"/>
    </location>
</feature>
<proteinExistence type="predicted"/>
<dbReference type="PROSITE" id="PS51468">
    <property type="entry name" value="VIT"/>
    <property type="match status" value="1"/>
</dbReference>
<dbReference type="Gene3D" id="3.40.50.410">
    <property type="entry name" value="von Willebrand factor, type A domain"/>
    <property type="match status" value="1"/>
</dbReference>
<evidence type="ECO:0000313" key="5">
    <source>
        <dbReference type="Proteomes" id="UP001500751"/>
    </source>
</evidence>
<evidence type="ECO:0000259" key="3">
    <source>
        <dbReference type="PROSITE" id="PS51468"/>
    </source>
</evidence>
<feature type="region of interest" description="Disordered" evidence="1">
    <location>
        <begin position="735"/>
        <end position="776"/>
    </location>
</feature>
<organism evidence="4 5">
    <name type="scientific">Catenulispora yoronensis</name>
    <dbReference type="NCBI Taxonomy" id="450799"/>
    <lineage>
        <taxon>Bacteria</taxon>
        <taxon>Bacillati</taxon>
        <taxon>Actinomycetota</taxon>
        <taxon>Actinomycetes</taxon>
        <taxon>Catenulisporales</taxon>
        <taxon>Catenulisporaceae</taxon>
        <taxon>Catenulispora</taxon>
    </lineage>
</organism>
<evidence type="ECO:0000256" key="1">
    <source>
        <dbReference type="SAM" id="MobiDB-lite"/>
    </source>
</evidence>